<feature type="compositionally biased region" description="Basic and acidic residues" evidence="1">
    <location>
        <begin position="113"/>
        <end position="132"/>
    </location>
</feature>
<organism evidence="3 4">
    <name type="scientific">Rhynchospora pubera</name>
    <dbReference type="NCBI Taxonomy" id="906938"/>
    <lineage>
        <taxon>Eukaryota</taxon>
        <taxon>Viridiplantae</taxon>
        <taxon>Streptophyta</taxon>
        <taxon>Embryophyta</taxon>
        <taxon>Tracheophyta</taxon>
        <taxon>Spermatophyta</taxon>
        <taxon>Magnoliopsida</taxon>
        <taxon>Liliopsida</taxon>
        <taxon>Poales</taxon>
        <taxon>Cyperaceae</taxon>
        <taxon>Cyperoideae</taxon>
        <taxon>Rhynchosporeae</taxon>
        <taxon>Rhynchospora</taxon>
    </lineage>
</organism>
<dbReference type="PROSITE" id="PS50829">
    <property type="entry name" value="GYF"/>
    <property type="match status" value="1"/>
</dbReference>
<proteinExistence type="predicted"/>
<feature type="compositionally biased region" description="Polar residues" evidence="1">
    <location>
        <begin position="100"/>
        <end position="111"/>
    </location>
</feature>
<name>A0AAV8GZ49_9POAL</name>
<dbReference type="SUPFAM" id="SSF55277">
    <property type="entry name" value="GYF domain"/>
    <property type="match status" value="1"/>
</dbReference>
<dbReference type="EMBL" id="JAMFTS010000001">
    <property type="protein sequence ID" value="KAJ4810359.1"/>
    <property type="molecule type" value="Genomic_DNA"/>
</dbReference>
<dbReference type="InterPro" id="IPR035445">
    <property type="entry name" value="GYF-like_dom_sf"/>
</dbReference>
<feature type="compositionally biased region" description="Acidic residues" evidence="1">
    <location>
        <begin position="30"/>
        <end position="68"/>
    </location>
</feature>
<feature type="region of interest" description="Disordered" evidence="1">
    <location>
        <begin position="1"/>
        <end position="145"/>
    </location>
</feature>
<dbReference type="PANTHER" id="PTHR46851:SF11">
    <property type="entry name" value="GYF DOMAIN-CONTAINING PROTEIN"/>
    <property type="match status" value="1"/>
</dbReference>
<accession>A0AAV8GZ49</accession>
<evidence type="ECO:0000313" key="3">
    <source>
        <dbReference type="EMBL" id="KAJ4810359.1"/>
    </source>
</evidence>
<keyword evidence="4" id="KW-1185">Reference proteome</keyword>
<dbReference type="Pfam" id="PF02213">
    <property type="entry name" value="GYF"/>
    <property type="match status" value="1"/>
</dbReference>
<feature type="compositionally biased region" description="Acidic residues" evidence="1">
    <location>
        <begin position="88"/>
        <end position="99"/>
    </location>
</feature>
<feature type="compositionally biased region" description="Basic and acidic residues" evidence="1">
    <location>
        <begin position="9"/>
        <end position="24"/>
    </location>
</feature>
<gene>
    <name evidence="3" type="ORF">LUZ62_022925</name>
</gene>
<protein>
    <recommendedName>
        <fullName evidence="2">GYF domain-containing protein</fullName>
    </recommendedName>
</protein>
<evidence type="ECO:0000259" key="2">
    <source>
        <dbReference type="PROSITE" id="PS50829"/>
    </source>
</evidence>
<evidence type="ECO:0000256" key="1">
    <source>
        <dbReference type="SAM" id="MobiDB-lite"/>
    </source>
</evidence>
<dbReference type="AlphaFoldDB" id="A0AAV8GZ49"/>
<evidence type="ECO:0000313" key="4">
    <source>
        <dbReference type="Proteomes" id="UP001140206"/>
    </source>
</evidence>
<dbReference type="Proteomes" id="UP001140206">
    <property type="component" value="Chromosome 1"/>
</dbReference>
<dbReference type="PANTHER" id="PTHR46851">
    <property type="entry name" value="OS01G0884500 PROTEIN"/>
    <property type="match status" value="1"/>
</dbReference>
<comment type="caution">
    <text evidence="3">The sequence shown here is derived from an EMBL/GenBank/DDBJ whole genome shotgun (WGS) entry which is preliminary data.</text>
</comment>
<sequence>MFDYINRIDILRKPEEQERLKKEMPPILADSEEEKEEEKEETADSEEEKEEEKEETADSEEEKEEEKDETTISSLSDSPPQIKGILADSEEEEEEENEETTLPSLSDSLVQNKGDEKGKNADDVARKPETNGERTVSGFGNIEENKEALREVKSLDSLRSDCSSNTNNTKETNCCFERPTEQLAEANQNVEPNNAMQEVIDLSDSDSEMPPEDEDSEMLAENEEVWYYLDPQEMVQGPFSMKVLRGWRQRGFFDEDFKVWCKGQSRGDAILLSEASRNSF</sequence>
<dbReference type="SMART" id="SM00444">
    <property type="entry name" value="GYF"/>
    <property type="match status" value="1"/>
</dbReference>
<feature type="domain" description="GYF" evidence="2">
    <location>
        <begin position="223"/>
        <end position="273"/>
    </location>
</feature>
<dbReference type="InterPro" id="IPR003169">
    <property type="entry name" value="GYF"/>
</dbReference>
<reference evidence="3" key="1">
    <citation type="submission" date="2022-08" db="EMBL/GenBank/DDBJ databases">
        <authorList>
            <person name="Marques A."/>
        </authorList>
    </citation>
    <scope>NUCLEOTIDE SEQUENCE</scope>
    <source>
        <strain evidence="3">RhyPub2mFocal</strain>
        <tissue evidence="3">Leaves</tissue>
    </source>
</reference>
<dbReference type="Gene3D" id="3.30.1490.40">
    <property type="match status" value="1"/>
</dbReference>
<dbReference type="InterPro" id="IPR045894">
    <property type="entry name" value="At5g08430-like"/>
</dbReference>